<protein>
    <submittedName>
        <fullName evidence="1">Uncharacterized protein</fullName>
    </submittedName>
</protein>
<keyword evidence="2" id="KW-1185">Reference proteome</keyword>
<organism evidence="1 2">
    <name type="scientific">Cytobacillus purgationiresistens</name>
    <dbReference type="NCBI Taxonomy" id="863449"/>
    <lineage>
        <taxon>Bacteria</taxon>
        <taxon>Bacillati</taxon>
        <taxon>Bacillota</taxon>
        <taxon>Bacilli</taxon>
        <taxon>Bacillales</taxon>
        <taxon>Bacillaceae</taxon>
        <taxon>Cytobacillus</taxon>
    </lineage>
</organism>
<dbReference type="EMBL" id="JAUSUB010000001">
    <property type="protein sequence ID" value="MDQ0268304.1"/>
    <property type="molecule type" value="Genomic_DNA"/>
</dbReference>
<name>A0ABU0AAN1_9BACI</name>
<dbReference type="RefSeq" id="WP_307470953.1">
    <property type="nucleotide sequence ID" value="NZ_JAUSUB010000001.1"/>
</dbReference>
<evidence type="ECO:0000313" key="2">
    <source>
        <dbReference type="Proteomes" id="UP001238088"/>
    </source>
</evidence>
<gene>
    <name evidence="1" type="ORF">J2S17_000173</name>
</gene>
<proteinExistence type="predicted"/>
<evidence type="ECO:0000313" key="1">
    <source>
        <dbReference type="EMBL" id="MDQ0268304.1"/>
    </source>
</evidence>
<reference evidence="1 2" key="1">
    <citation type="submission" date="2023-07" db="EMBL/GenBank/DDBJ databases">
        <title>Genomic Encyclopedia of Type Strains, Phase IV (KMG-IV): sequencing the most valuable type-strain genomes for metagenomic binning, comparative biology and taxonomic classification.</title>
        <authorList>
            <person name="Goeker M."/>
        </authorList>
    </citation>
    <scope>NUCLEOTIDE SEQUENCE [LARGE SCALE GENOMIC DNA]</scope>
    <source>
        <strain evidence="1 2">DSM 23494</strain>
    </source>
</reference>
<dbReference type="Proteomes" id="UP001238088">
    <property type="component" value="Unassembled WGS sequence"/>
</dbReference>
<comment type="caution">
    <text evidence="1">The sequence shown here is derived from an EMBL/GenBank/DDBJ whole genome shotgun (WGS) entry which is preliminary data.</text>
</comment>
<accession>A0ABU0AAN1</accession>
<sequence>MKKLKVLLLILGAFLLVTLAYVYYDQSQKTKMPTDEELIKELSIDETRDGVKHIQDKVKIDDNRLFVPYISTKGDYSISLWEWDRGKWELRSWGQKGEVRIWKGKLSKPSSYYLVWNMSPKDNIGQIKVSLGKERVFYVSDQEMRYNPEIDLSTEINVENKTYGYQTISEEWVQFLTHYYQAETAINFDSLFNHVFANQFIVYTWIAKDAKGNIILPENSVFGNGSGGGESVDYIIYQSPDE</sequence>